<name>A0A8T1N5Y5_CARIL</name>
<keyword evidence="3" id="KW-1185">Reference proteome</keyword>
<protein>
    <recommendedName>
        <fullName evidence="1">EF-hand domain-containing protein</fullName>
    </recommendedName>
</protein>
<dbReference type="Proteomes" id="UP000811609">
    <property type="component" value="Chromosome 16"/>
</dbReference>
<sequence>MRESYEIQTRKVYKPICLCHSAPCSNNMRFAWTSKEGPPLPLTADQLQTIVKKYDANKDGGLNKEELEDAFQALGAYLPGWRARRALNHADANGDGLIKGEELRTLLQYASKHGYNI</sequence>
<evidence type="ECO:0000313" key="2">
    <source>
        <dbReference type="EMBL" id="KAG6624680.1"/>
    </source>
</evidence>
<organism evidence="2 3">
    <name type="scientific">Carya illinoinensis</name>
    <name type="common">Pecan</name>
    <dbReference type="NCBI Taxonomy" id="32201"/>
    <lineage>
        <taxon>Eukaryota</taxon>
        <taxon>Viridiplantae</taxon>
        <taxon>Streptophyta</taxon>
        <taxon>Embryophyta</taxon>
        <taxon>Tracheophyta</taxon>
        <taxon>Spermatophyta</taxon>
        <taxon>Magnoliopsida</taxon>
        <taxon>eudicotyledons</taxon>
        <taxon>Gunneridae</taxon>
        <taxon>Pentapetalae</taxon>
        <taxon>rosids</taxon>
        <taxon>fabids</taxon>
        <taxon>Fagales</taxon>
        <taxon>Juglandaceae</taxon>
        <taxon>Carya</taxon>
    </lineage>
</organism>
<reference evidence="2" key="1">
    <citation type="submission" date="2020-12" db="EMBL/GenBank/DDBJ databases">
        <title>WGS assembly of Carya illinoinensis cv. Pawnee.</title>
        <authorList>
            <person name="Platts A."/>
            <person name="Shu S."/>
            <person name="Wright S."/>
            <person name="Barry K."/>
            <person name="Edger P."/>
            <person name="Pires J.C."/>
            <person name="Schmutz J."/>
        </authorList>
    </citation>
    <scope>NUCLEOTIDE SEQUENCE</scope>
    <source>
        <tissue evidence="2">Leaf</tissue>
    </source>
</reference>
<proteinExistence type="predicted"/>
<accession>A0A8T1N5Y5</accession>
<dbReference type="CDD" id="cd00051">
    <property type="entry name" value="EFh"/>
    <property type="match status" value="1"/>
</dbReference>
<dbReference type="InterPro" id="IPR002048">
    <property type="entry name" value="EF_hand_dom"/>
</dbReference>
<gene>
    <name evidence="2" type="ORF">CIPAW_16G045300</name>
</gene>
<dbReference type="GO" id="GO:0005509">
    <property type="term" value="F:calcium ion binding"/>
    <property type="evidence" value="ECO:0007669"/>
    <property type="project" value="InterPro"/>
</dbReference>
<dbReference type="EMBL" id="CM031824">
    <property type="protein sequence ID" value="KAG6624680.1"/>
    <property type="molecule type" value="Genomic_DNA"/>
</dbReference>
<comment type="caution">
    <text evidence="2">The sequence shown here is derived from an EMBL/GenBank/DDBJ whole genome shotgun (WGS) entry which is preliminary data.</text>
</comment>
<feature type="domain" description="EF-hand" evidence="1">
    <location>
        <begin position="42"/>
        <end position="77"/>
    </location>
</feature>
<dbReference type="PROSITE" id="PS50222">
    <property type="entry name" value="EF_HAND_2"/>
    <property type="match status" value="2"/>
</dbReference>
<evidence type="ECO:0000313" key="3">
    <source>
        <dbReference type="Proteomes" id="UP000811609"/>
    </source>
</evidence>
<evidence type="ECO:0000259" key="1">
    <source>
        <dbReference type="PROSITE" id="PS50222"/>
    </source>
</evidence>
<feature type="domain" description="EF-hand" evidence="1">
    <location>
        <begin position="82"/>
        <end position="113"/>
    </location>
</feature>
<dbReference type="SMART" id="SM00054">
    <property type="entry name" value="EFh"/>
    <property type="match status" value="2"/>
</dbReference>
<dbReference type="Pfam" id="PF13202">
    <property type="entry name" value="EF-hand_5"/>
    <property type="match status" value="2"/>
</dbReference>
<dbReference type="AlphaFoldDB" id="A0A8T1N5Y5"/>